<evidence type="ECO:0000256" key="3">
    <source>
        <dbReference type="PIRSR" id="PIRSR036894-1"/>
    </source>
</evidence>
<dbReference type="InterPro" id="IPR014710">
    <property type="entry name" value="RmlC-like_jellyroll"/>
</dbReference>
<dbReference type="GO" id="GO:0008270">
    <property type="term" value="F:zinc ion binding"/>
    <property type="evidence" value="ECO:0007669"/>
    <property type="project" value="InterPro"/>
</dbReference>
<dbReference type="OrthoDB" id="9808275at2"/>
<proteinExistence type="predicted"/>
<organism evidence="6 7">
    <name type="scientific">Nibricoccus aquaticus</name>
    <dbReference type="NCBI Taxonomy" id="2576891"/>
    <lineage>
        <taxon>Bacteria</taxon>
        <taxon>Pseudomonadati</taxon>
        <taxon>Verrucomicrobiota</taxon>
        <taxon>Opitutia</taxon>
        <taxon>Opitutales</taxon>
        <taxon>Opitutaceae</taxon>
        <taxon>Nibricoccus</taxon>
    </lineage>
</organism>
<dbReference type="InterPro" id="IPR046457">
    <property type="entry name" value="PMI_typeI_cat"/>
</dbReference>
<evidence type="ECO:0000256" key="1">
    <source>
        <dbReference type="ARBA" id="ARBA00022723"/>
    </source>
</evidence>
<dbReference type="GO" id="GO:0004476">
    <property type="term" value="F:mannose-6-phosphate isomerase activity"/>
    <property type="evidence" value="ECO:0007669"/>
    <property type="project" value="InterPro"/>
</dbReference>
<evidence type="ECO:0000256" key="2">
    <source>
        <dbReference type="ARBA" id="ARBA00022833"/>
    </source>
</evidence>
<feature type="binding site" evidence="3">
    <location>
        <position position="101"/>
    </location>
    <ligand>
        <name>Zn(2+)</name>
        <dbReference type="ChEBI" id="CHEBI:29105"/>
    </ligand>
</feature>
<feature type="active site" evidence="4">
    <location>
        <position position="195"/>
    </location>
</feature>
<feature type="domain" description="Phosphomannose isomerase type I catalytic" evidence="5">
    <location>
        <begin position="5"/>
        <end position="109"/>
    </location>
</feature>
<dbReference type="KEGG" id="vbh:CMV30_10000"/>
<gene>
    <name evidence="6" type="ORF">CMV30_10000</name>
</gene>
<keyword evidence="7" id="KW-1185">Reference proteome</keyword>
<dbReference type="PANTHER" id="PTHR42742">
    <property type="entry name" value="TRANSCRIPTIONAL REPRESSOR MPRA"/>
    <property type="match status" value="1"/>
</dbReference>
<dbReference type="InterPro" id="IPR051804">
    <property type="entry name" value="Carb_Metab_Reg_Kinase/Isom"/>
</dbReference>
<dbReference type="InterPro" id="IPR011051">
    <property type="entry name" value="RmlC_Cupin_sf"/>
</dbReference>
<keyword evidence="1 3" id="KW-0479">Metal-binding</keyword>
<dbReference type="Proteomes" id="UP000217265">
    <property type="component" value="Chromosome"/>
</dbReference>
<keyword evidence="2 3" id="KW-0862">Zinc</keyword>
<evidence type="ECO:0000259" key="5">
    <source>
        <dbReference type="Pfam" id="PF20511"/>
    </source>
</evidence>
<dbReference type="RefSeq" id="WP_096055892.1">
    <property type="nucleotide sequence ID" value="NZ_CP023344.1"/>
</dbReference>
<dbReference type="CDD" id="cd07010">
    <property type="entry name" value="cupin_PMI_type_I_N_bac"/>
    <property type="match status" value="1"/>
</dbReference>
<dbReference type="InterPro" id="IPR014628">
    <property type="entry name" value="Man6P_isomerase_Firm_short"/>
</dbReference>
<name>A0A290QAN7_9BACT</name>
<accession>A0A290QAN7</accession>
<protein>
    <submittedName>
        <fullName evidence="6">Mannose-6-phosphate isomerase</fullName>
    </submittedName>
</protein>
<feature type="binding site" evidence="3">
    <location>
        <position position="117"/>
    </location>
    <ligand>
        <name>Zn(2+)</name>
        <dbReference type="ChEBI" id="CHEBI:29105"/>
    </ligand>
</feature>
<keyword evidence="6" id="KW-0413">Isomerase</keyword>
<evidence type="ECO:0000256" key="4">
    <source>
        <dbReference type="PIRSR" id="PIRSR036894-2"/>
    </source>
</evidence>
<dbReference type="SUPFAM" id="SSF51182">
    <property type="entry name" value="RmlC-like cupins"/>
    <property type="match status" value="1"/>
</dbReference>
<dbReference type="Pfam" id="PF20511">
    <property type="entry name" value="PMI_typeI_cat"/>
    <property type="match status" value="1"/>
</dbReference>
<feature type="binding site" evidence="3">
    <location>
        <position position="175"/>
    </location>
    <ligand>
        <name>Zn(2+)</name>
        <dbReference type="ChEBI" id="CHEBI:29105"/>
    </ligand>
</feature>
<dbReference type="GO" id="GO:0005975">
    <property type="term" value="P:carbohydrate metabolic process"/>
    <property type="evidence" value="ECO:0007669"/>
    <property type="project" value="InterPro"/>
</dbReference>
<sequence length="316" mass="34972">MQQFLRFKSLYQDRVWGGRVLETKLGRALPAGRPIGESWEIVDRAEAQSVINGGAFDGLTIRAAIEKDGAAIMGPRWDVARAFPILVKWLDCRERLSLQVHPPAAVAPELKGEPKTENWYIADCAPDSSLIVGLKRGVTREQFERAIHDNTLESCVHRFPVKAGDSILVHSGQIHAIDAGNLILEIQQNSDTTYRVYDWGRLGLDGKPRQMHVNESLKSIRWDDFEPSPVRGENKAAVIADAREFRIRRVPLAAGETLRVSAGEQARILSMVSGRVRGVSDGVEIVRGENVVLPFAGAFAFEAQEAALLLITENFS</sequence>
<evidence type="ECO:0000313" key="6">
    <source>
        <dbReference type="EMBL" id="ATC64260.1"/>
    </source>
</evidence>
<dbReference type="PANTHER" id="PTHR42742:SF3">
    <property type="entry name" value="FRUCTOKINASE"/>
    <property type="match status" value="1"/>
</dbReference>
<dbReference type="EMBL" id="CP023344">
    <property type="protein sequence ID" value="ATC64260.1"/>
    <property type="molecule type" value="Genomic_DNA"/>
</dbReference>
<comment type="cofactor">
    <cofactor evidence="3">
        <name>Zn(2+)</name>
        <dbReference type="ChEBI" id="CHEBI:29105"/>
    </cofactor>
    <text evidence="3">Binds 1 zinc ion per subunit.</text>
</comment>
<evidence type="ECO:0000313" key="7">
    <source>
        <dbReference type="Proteomes" id="UP000217265"/>
    </source>
</evidence>
<dbReference type="PIRSF" id="PIRSF036894">
    <property type="entry name" value="PMI_Firm_short"/>
    <property type="match status" value="1"/>
</dbReference>
<dbReference type="AlphaFoldDB" id="A0A290QAN7"/>
<reference evidence="6 7" key="1">
    <citation type="submission" date="2017-09" db="EMBL/GenBank/DDBJ databases">
        <title>Complete genome sequence of Verrucomicrobial strain HZ-65, isolated from freshwater.</title>
        <authorList>
            <person name="Choi A."/>
        </authorList>
    </citation>
    <scope>NUCLEOTIDE SEQUENCE [LARGE SCALE GENOMIC DNA]</scope>
    <source>
        <strain evidence="6 7">HZ-65</strain>
    </source>
</reference>
<dbReference type="Gene3D" id="2.60.120.10">
    <property type="entry name" value="Jelly Rolls"/>
    <property type="match status" value="1"/>
</dbReference>